<dbReference type="InterPro" id="IPR006076">
    <property type="entry name" value="FAD-dep_OxRdtase"/>
</dbReference>
<sequence length="324" mass="34608">MIRHTDVVVIGAGVSGLTSALRLAESGFSVHVRSAEPPGRTTSCTAGAIWGPHLVAHERALAWALRSLAVFRELATDPRTGVRMVDGVEASRGTLVTPRPGTGPDDVRRCDPATLPPTFTNGWRYRVPLIDMSRYLEYLSERLDDLGVEVTITDPVTAAELPRLAPLVVNCTGLGARELIAGDPVAPVRGDLLVAENPGLDQFFVEHDDDSDGLTTYLLPQGDRVMLGGSRSTGDWSTARNPEVADAILARCTAAEPRLAGVRILEHHVGLRPVREQVRIGPDETHPHVLHNYGHGGGGVTLSWGCAQEVLECAGAAVRTSRPG</sequence>
<name>A0A238WIX5_9ACTN</name>
<reference evidence="11 12" key="1">
    <citation type="submission" date="2017-06" db="EMBL/GenBank/DDBJ databases">
        <authorList>
            <person name="Kim H.J."/>
            <person name="Triplett B.A."/>
        </authorList>
    </citation>
    <scope>NUCLEOTIDE SEQUENCE [LARGE SCALE GENOMIC DNA]</scope>
    <source>
        <strain evidence="11 12">DSM 43151</strain>
    </source>
</reference>
<keyword evidence="5" id="KW-0560">Oxidoreductase</keyword>
<evidence type="ECO:0000256" key="4">
    <source>
        <dbReference type="ARBA" id="ARBA00022827"/>
    </source>
</evidence>
<dbReference type="AlphaFoldDB" id="A0A238WIX5"/>
<evidence type="ECO:0000256" key="5">
    <source>
        <dbReference type="ARBA" id="ARBA00023002"/>
    </source>
</evidence>
<dbReference type="Proteomes" id="UP000198415">
    <property type="component" value="Unassembled WGS sequence"/>
</dbReference>
<dbReference type="PROSITE" id="PS00677">
    <property type="entry name" value="DAO"/>
    <property type="match status" value="1"/>
</dbReference>
<dbReference type="GO" id="GO:0005737">
    <property type="term" value="C:cytoplasm"/>
    <property type="evidence" value="ECO:0007669"/>
    <property type="project" value="TreeGrafter"/>
</dbReference>
<dbReference type="Gene3D" id="3.40.50.720">
    <property type="entry name" value="NAD(P)-binding Rossmann-like Domain"/>
    <property type="match status" value="1"/>
</dbReference>
<evidence type="ECO:0000256" key="2">
    <source>
        <dbReference type="ARBA" id="ARBA00006730"/>
    </source>
</evidence>
<feature type="binding site" evidence="9">
    <location>
        <position position="217"/>
    </location>
    <ligand>
        <name>D-dopa</name>
        <dbReference type="ChEBI" id="CHEBI:149689"/>
    </ligand>
</feature>
<dbReference type="Gene3D" id="3.30.9.10">
    <property type="entry name" value="D-Amino Acid Oxidase, subunit A, domain 2"/>
    <property type="match status" value="1"/>
</dbReference>
<organism evidence="11 12">
    <name type="scientific">Actinoplanes regularis</name>
    <dbReference type="NCBI Taxonomy" id="52697"/>
    <lineage>
        <taxon>Bacteria</taxon>
        <taxon>Bacillati</taxon>
        <taxon>Actinomycetota</taxon>
        <taxon>Actinomycetes</taxon>
        <taxon>Micromonosporales</taxon>
        <taxon>Micromonosporaceae</taxon>
        <taxon>Actinoplanes</taxon>
    </lineage>
</organism>
<evidence type="ECO:0000256" key="6">
    <source>
        <dbReference type="ARBA" id="ARBA00039101"/>
    </source>
</evidence>
<dbReference type="GO" id="GO:0071949">
    <property type="term" value="F:FAD binding"/>
    <property type="evidence" value="ECO:0007669"/>
    <property type="project" value="InterPro"/>
</dbReference>
<comment type="similarity">
    <text evidence="2">Belongs to the DAMOX/DASOX family.</text>
</comment>
<evidence type="ECO:0000256" key="7">
    <source>
        <dbReference type="ARBA" id="ARBA00039751"/>
    </source>
</evidence>
<accession>A0A238WIX5</accession>
<dbReference type="PANTHER" id="PTHR11530">
    <property type="entry name" value="D-AMINO ACID OXIDASE"/>
    <property type="match status" value="1"/>
</dbReference>
<feature type="binding site" evidence="9">
    <location>
        <position position="172"/>
    </location>
    <ligand>
        <name>FAD</name>
        <dbReference type="ChEBI" id="CHEBI:57692"/>
    </ligand>
</feature>
<dbReference type="Pfam" id="PF01266">
    <property type="entry name" value="DAO"/>
    <property type="match status" value="1"/>
</dbReference>
<dbReference type="EMBL" id="FZNR01000002">
    <property type="protein sequence ID" value="SNR46398.1"/>
    <property type="molecule type" value="Genomic_DNA"/>
</dbReference>
<dbReference type="SUPFAM" id="SSF54373">
    <property type="entry name" value="FAD-linked reductases, C-terminal domain"/>
    <property type="match status" value="1"/>
</dbReference>
<feature type="binding site" evidence="9">
    <location>
        <begin position="296"/>
        <end position="301"/>
    </location>
    <ligand>
        <name>FAD</name>
        <dbReference type="ChEBI" id="CHEBI:57692"/>
    </ligand>
</feature>
<feature type="binding site" evidence="9">
    <location>
        <position position="297"/>
    </location>
    <ligand>
        <name>D-dopa</name>
        <dbReference type="ChEBI" id="CHEBI:149689"/>
    </ligand>
</feature>
<dbReference type="EC" id="1.4.3.3" evidence="6"/>
<evidence type="ECO:0000259" key="10">
    <source>
        <dbReference type="Pfam" id="PF01266"/>
    </source>
</evidence>
<proteinExistence type="inferred from homology"/>
<dbReference type="RefSeq" id="WP_089292361.1">
    <property type="nucleotide sequence ID" value="NZ_BOMU01000023.1"/>
</dbReference>
<dbReference type="OrthoDB" id="246701at2"/>
<feature type="domain" description="FAD dependent oxidoreductase" evidence="10">
    <location>
        <begin position="6"/>
        <end position="310"/>
    </location>
</feature>
<gene>
    <name evidence="11" type="ORF">SAMN06264365_102581</name>
</gene>
<dbReference type="PIRSF" id="PIRSF000189">
    <property type="entry name" value="D-aa_oxidase"/>
    <property type="match status" value="1"/>
</dbReference>
<keyword evidence="12" id="KW-1185">Reference proteome</keyword>
<evidence type="ECO:0000256" key="8">
    <source>
        <dbReference type="ARBA" id="ARBA00049547"/>
    </source>
</evidence>
<dbReference type="GO" id="GO:0019478">
    <property type="term" value="P:D-amino acid catabolic process"/>
    <property type="evidence" value="ECO:0007669"/>
    <property type="project" value="TreeGrafter"/>
</dbReference>
<feature type="binding site" evidence="9">
    <location>
        <begin position="42"/>
        <end position="43"/>
    </location>
    <ligand>
        <name>FAD</name>
        <dbReference type="ChEBI" id="CHEBI:57692"/>
    </ligand>
</feature>
<dbReference type="GO" id="GO:0003884">
    <property type="term" value="F:D-amino-acid oxidase activity"/>
    <property type="evidence" value="ECO:0007669"/>
    <property type="project" value="UniProtKB-EC"/>
</dbReference>
<protein>
    <recommendedName>
        <fullName evidence="7">D-amino-acid oxidase</fullName>
        <ecNumber evidence="6">1.4.3.3</ecNumber>
    </recommendedName>
</protein>
<keyword evidence="3" id="KW-0285">Flavoprotein</keyword>
<evidence type="ECO:0000313" key="12">
    <source>
        <dbReference type="Proteomes" id="UP000198415"/>
    </source>
</evidence>
<comment type="catalytic activity">
    <reaction evidence="8">
        <text>a D-alpha-amino acid + O2 + H2O = a 2-oxocarboxylate + H2O2 + NH4(+)</text>
        <dbReference type="Rhea" id="RHEA:21816"/>
        <dbReference type="ChEBI" id="CHEBI:15377"/>
        <dbReference type="ChEBI" id="CHEBI:15379"/>
        <dbReference type="ChEBI" id="CHEBI:16240"/>
        <dbReference type="ChEBI" id="CHEBI:28938"/>
        <dbReference type="ChEBI" id="CHEBI:35179"/>
        <dbReference type="ChEBI" id="CHEBI:59871"/>
        <dbReference type="EC" id="1.4.3.3"/>
    </reaction>
    <physiologicalReaction direction="left-to-right" evidence="8">
        <dbReference type="Rhea" id="RHEA:21817"/>
    </physiologicalReaction>
</comment>
<keyword evidence="4 9" id="KW-0274">FAD</keyword>
<evidence type="ECO:0000256" key="9">
    <source>
        <dbReference type="PIRSR" id="PIRSR000189-1"/>
    </source>
</evidence>
<dbReference type="InterPro" id="IPR006181">
    <property type="entry name" value="D-amino_acid_oxidase_CS"/>
</dbReference>
<evidence type="ECO:0000313" key="11">
    <source>
        <dbReference type="EMBL" id="SNR46398.1"/>
    </source>
</evidence>
<evidence type="ECO:0000256" key="1">
    <source>
        <dbReference type="ARBA" id="ARBA00001974"/>
    </source>
</evidence>
<feature type="binding site" evidence="9">
    <location>
        <position position="207"/>
    </location>
    <ligand>
        <name>D-dopa</name>
        <dbReference type="ChEBI" id="CHEBI:149689"/>
    </ligand>
</feature>
<comment type="cofactor">
    <cofactor evidence="1 9">
        <name>FAD</name>
        <dbReference type="ChEBI" id="CHEBI:57692"/>
    </cofactor>
</comment>
<dbReference type="PANTHER" id="PTHR11530:SF11">
    <property type="entry name" value="D-ASPARTATE OXIDASE"/>
    <property type="match status" value="1"/>
</dbReference>
<dbReference type="SUPFAM" id="SSF51971">
    <property type="entry name" value="Nucleotide-binding domain"/>
    <property type="match status" value="1"/>
</dbReference>
<dbReference type="InterPro" id="IPR023209">
    <property type="entry name" value="DAO"/>
</dbReference>
<feature type="binding site" evidence="9">
    <location>
        <position position="272"/>
    </location>
    <ligand>
        <name>D-dopa</name>
        <dbReference type="ChEBI" id="CHEBI:149689"/>
    </ligand>
</feature>
<evidence type="ECO:0000256" key="3">
    <source>
        <dbReference type="ARBA" id="ARBA00022630"/>
    </source>
</evidence>